<comment type="caution">
    <text evidence="2">The sequence shown here is derived from an EMBL/GenBank/DDBJ whole genome shotgun (WGS) entry which is preliminary data.</text>
</comment>
<dbReference type="AlphaFoldDB" id="A0A9P6MLM1"/>
<dbReference type="Proteomes" id="UP000703661">
    <property type="component" value="Unassembled WGS sequence"/>
</dbReference>
<protein>
    <submittedName>
        <fullName evidence="2">Uncharacterized protein</fullName>
    </submittedName>
</protein>
<feature type="non-terminal residue" evidence="2">
    <location>
        <position position="491"/>
    </location>
</feature>
<evidence type="ECO:0000313" key="2">
    <source>
        <dbReference type="EMBL" id="KAG0007280.1"/>
    </source>
</evidence>
<feature type="region of interest" description="Disordered" evidence="1">
    <location>
        <begin position="462"/>
        <end position="491"/>
    </location>
</feature>
<dbReference type="EMBL" id="JAAAID010002433">
    <property type="protein sequence ID" value="KAG0007280.1"/>
    <property type="molecule type" value="Genomic_DNA"/>
</dbReference>
<reference evidence="2" key="1">
    <citation type="journal article" date="2020" name="Fungal Divers.">
        <title>Resolving the Mortierellaceae phylogeny through synthesis of multi-gene phylogenetics and phylogenomics.</title>
        <authorList>
            <person name="Vandepol N."/>
            <person name="Liber J."/>
            <person name="Desiro A."/>
            <person name="Na H."/>
            <person name="Kennedy M."/>
            <person name="Barry K."/>
            <person name="Grigoriev I.V."/>
            <person name="Miller A.N."/>
            <person name="O'Donnell K."/>
            <person name="Stajich J.E."/>
            <person name="Bonito G."/>
        </authorList>
    </citation>
    <scope>NUCLEOTIDE SEQUENCE</scope>
    <source>
        <strain evidence="2">NRRL 2769</strain>
    </source>
</reference>
<sequence length="491" mass="55664">LTDKLTAHRRYGWVIERCCTDKDREERKAEFERWKSGDGVSYWTDQRARLSAIRTAGILIEASEPYAEHSLHRISNVPQVIPTITSTTPIGSPTPTMQWEPLSSAPPLRVEDLEPPLRVEDLEPPLPAFTSPAYTSTTLDASNTEEAVPDPVPTISGEDDESLLIDVTERERLCATALHQNELQITDVADVVALLGVLMPFKPTKRMKCIFLEKTLDDLRRSDEEWPDVGFNESLVTSAVRHCMRGQKGHVSQLLHPLEENHRRMKLLLETRLEYLPLEEVKDLSEMDFTVKLVGPVMEAFLDSKHSSSRFPNKNCETQKRLNIKPDRPDLSVVVGKTEIAFDEITGPAKERSTWKNNWDFYRTVRYGKAFLESGHKMAPLFQIIYTKGTYMRLKEATRGMFVLEEVGPFTIPVTVEMITSFMTNIQTLMIAQADIEKIAAGPLNQLKRSWGYKDLDTNKIQSSKGRKAVRRSEPEQADGTLELSQAPPTN</sequence>
<organism evidence="2 3">
    <name type="scientific">Entomortierella chlamydospora</name>
    <dbReference type="NCBI Taxonomy" id="101097"/>
    <lineage>
        <taxon>Eukaryota</taxon>
        <taxon>Fungi</taxon>
        <taxon>Fungi incertae sedis</taxon>
        <taxon>Mucoromycota</taxon>
        <taxon>Mortierellomycotina</taxon>
        <taxon>Mortierellomycetes</taxon>
        <taxon>Mortierellales</taxon>
        <taxon>Mortierellaceae</taxon>
        <taxon>Entomortierella</taxon>
    </lineage>
</organism>
<accession>A0A9P6MLM1</accession>
<name>A0A9P6MLM1_9FUNG</name>
<keyword evidence="3" id="KW-1185">Reference proteome</keyword>
<proteinExistence type="predicted"/>
<evidence type="ECO:0000313" key="3">
    <source>
        <dbReference type="Proteomes" id="UP000703661"/>
    </source>
</evidence>
<evidence type="ECO:0000256" key="1">
    <source>
        <dbReference type="SAM" id="MobiDB-lite"/>
    </source>
</evidence>
<gene>
    <name evidence="2" type="ORF">BGZ80_004865</name>
</gene>